<name>A0A4R6U8E3_9BACI</name>
<comment type="caution">
    <text evidence="2">Once thought to be involved in copper homeostasis, experiments in E.coli have shown this is not the case.</text>
</comment>
<dbReference type="Proteomes" id="UP000295632">
    <property type="component" value="Unassembled WGS sequence"/>
</dbReference>
<dbReference type="GO" id="GO:0005737">
    <property type="term" value="C:cytoplasm"/>
    <property type="evidence" value="ECO:0007669"/>
    <property type="project" value="UniProtKB-SubCell"/>
</dbReference>
<evidence type="ECO:0000256" key="2">
    <source>
        <dbReference type="HAMAP-Rule" id="MF_00795"/>
    </source>
</evidence>
<evidence type="ECO:0000313" key="4">
    <source>
        <dbReference type="Proteomes" id="UP000295632"/>
    </source>
</evidence>
<dbReference type="HAMAP" id="MF_00795">
    <property type="entry name" value="CutC"/>
    <property type="match status" value="1"/>
</dbReference>
<organism evidence="3 4">
    <name type="scientific">Aureibacillus halotolerans</name>
    <dbReference type="NCBI Taxonomy" id="1508390"/>
    <lineage>
        <taxon>Bacteria</taxon>
        <taxon>Bacillati</taxon>
        <taxon>Bacillota</taxon>
        <taxon>Bacilli</taxon>
        <taxon>Bacillales</taxon>
        <taxon>Bacillaceae</taxon>
        <taxon>Aureibacillus</taxon>
    </lineage>
</organism>
<dbReference type="OrthoDB" id="9815677at2"/>
<accession>A0A4R6U8E3</accession>
<dbReference type="Pfam" id="PF03932">
    <property type="entry name" value="CutC"/>
    <property type="match status" value="1"/>
</dbReference>
<dbReference type="EMBL" id="SNYJ01000004">
    <property type="protein sequence ID" value="TDQ41049.1"/>
    <property type="molecule type" value="Genomic_DNA"/>
</dbReference>
<proteinExistence type="inferred from homology"/>
<evidence type="ECO:0000313" key="3">
    <source>
        <dbReference type="EMBL" id="TDQ41049.1"/>
    </source>
</evidence>
<dbReference type="InterPro" id="IPR005627">
    <property type="entry name" value="CutC-like"/>
</dbReference>
<keyword evidence="4" id="KW-1185">Reference proteome</keyword>
<comment type="similarity">
    <text evidence="1 2">Belongs to the CutC family.</text>
</comment>
<sequence length="224" mass="23767">MLEVIVLLPEDARQAEAAGADRLELVTAMPEGGLTPSYSVIEAVVHAVTIPVRVMIRPHSRSFTYTEEEKELMKRDLSHAIELGAEGIVIGALTREGDIDSAFMQEVIAIADGAAITFHRAIDAARDPLTAYQQLAALGEIQTVLTSGGGQTVADGLDTLKAMSACDGPEILLGSGLTIDNIAQVHSVLQGQHYHIGSAARVDGSFANGIDANAIHRFKETIRS</sequence>
<reference evidence="3 4" key="1">
    <citation type="submission" date="2019-03" db="EMBL/GenBank/DDBJ databases">
        <title>Genomic Encyclopedia of Type Strains, Phase IV (KMG-IV): sequencing the most valuable type-strain genomes for metagenomic binning, comparative biology and taxonomic classification.</title>
        <authorList>
            <person name="Goeker M."/>
        </authorList>
    </citation>
    <scope>NUCLEOTIDE SEQUENCE [LARGE SCALE GENOMIC DNA]</scope>
    <source>
        <strain evidence="3 4">DSM 28697</strain>
    </source>
</reference>
<comment type="caution">
    <text evidence="3">The sequence shown here is derived from an EMBL/GenBank/DDBJ whole genome shotgun (WGS) entry which is preliminary data.</text>
</comment>
<dbReference type="PANTHER" id="PTHR12598">
    <property type="entry name" value="COPPER HOMEOSTASIS PROTEIN CUTC"/>
    <property type="match status" value="1"/>
</dbReference>
<dbReference type="GO" id="GO:0005507">
    <property type="term" value="F:copper ion binding"/>
    <property type="evidence" value="ECO:0007669"/>
    <property type="project" value="TreeGrafter"/>
</dbReference>
<dbReference type="Gene3D" id="3.20.20.380">
    <property type="entry name" value="Copper homeostasis (CutC) domain"/>
    <property type="match status" value="1"/>
</dbReference>
<protein>
    <recommendedName>
        <fullName evidence="2">PF03932 family protein CutC</fullName>
    </recommendedName>
</protein>
<dbReference type="InterPro" id="IPR036822">
    <property type="entry name" value="CutC-like_dom_sf"/>
</dbReference>
<dbReference type="SUPFAM" id="SSF110395">
    <property type="entry name" value="CutC-like"/>
    <property type="match status" value="1"/>
</dbReference>
<keyword evidence="2" id="KW-0963">Cytoplasm</keyword>
<dbReference type="RefSeq" id="WP_133579655.1">
    <property type="nucleotide sequence ID" value="NZ_SNYJ01000004.1"/>
</dbReference>
<comment type="subcellular location">
    <subcellularLocation>
        <location evidence="2">Cytoplasm</location>
    </subcellularLocation>
</comment>
<evidence type="ECO:0000256" key="1">
    <source>
        <dbReference type="ARBA" id="ARBA00007768"/>
    </source>
</evidence>
<dbReference type="PANTHER" id="PTHR12598:SF0">
    <property type="entry name" value="COPPER HOMEOSTASIS PROTEIN CUTC HOMOLOG"/>
    <property type="match status" value="1"/>
</dbReference>
<dbReference type="AlphaFoldDB" id="A0A4R6U8E3"/>
<gene>
    <name evidence="2" type="primary">cutC</name>
    <name evidence="3" type="ORF">EV213_10446</name>
</gene>